<name>F5YM90_TREPZ</name>
<keyword evidence="2" id="KW-1185">Reference proteome</keyword>
<dbReference type="eggNOG" id="COG3093">
    <property type="taxonomic scope" value="Bacteria"/>
</dbReference>
<dbReference type="STRING" id="545694.TREPR_0412"/>
<dbReference type="AlphaFoldDB" id="F5YM90"/>
<accession>F5YM90</accession>
<evidence type="ECO:0000313" key="1">
    <source>
        <dbReference type="EMBL" id="AEF84885.1"/>
    </source>
</evidence>
<dbReference type="RefSeq" id="WP_015709599.1">
    <property type="nucleotide sequence ID" value="NC_015578.1"/>
</dbReference>
<reference evidence="1 2" key="2">
    <citation type="journal article" date="2011" name="ISME J.">
        <title>RNA-seq reveals cooperative metabolic interactions between two termite-gut spirochete species in co-culture.</title>
        <authorList>
            <person name="Rosenthal A.Z."/>
            <person name="Matson E.G."/>
            <person name="Eldar A."/>
            <person name="Leadbetter J.R."/>
        </authorList>
    </citation>
    <scope>NUCLEOTIDE SEQUENCE [LARGE SCALE GENOMIC DNA]</scope>
    <source>
        <strain evidence="2">ATCC BAA-887 / DSM 12427 / ZAS-2</strain>
    </source>
</reference>
<protein>
    <recommendedName>
        <fullName evidence="3">TIR domain-containing protein</fullName>
    </recommendedName>
</protein>
<dbReference type="OrthoDB" id="256716at2"/>
<organism evidence="1 2">
    <name type="scientific">Treponema primitia (strain ATCC BAA-887 / DSM 12427 / ZAS-2)</name>
    <dbReference type="NCBI Taxonomy" id="545694"/>
    <lineage>
        <taxon>Bacteria</taxon>
        <taxon>Pseudomonadati</taxon>
        <taxon>Spirochaetota</taxon>
        <taxon>Spirochaetia</taxon>
        <taxon>Spirochaetales</taxon>
        <taxon>Treponemataceae</taxon>
        <taxon>Treponema</taxon>
    </lineage>
</organism>
<dbReference type="KEGG" id="tpi:TREPR_0412"/>
<evidence type="ECO:0000313" key="2">
    <source>
        <dbReference type="Proteomes" id="UP000009223"/>
    </source>
</evidence>
<gene>
    <name evidence="1" type="ordered locus">TREPR_0412</name>
</gene>
<dbReference type="EMBL" id="CP001843">
    <property type="protein sequence ID" value="AEF84885.1"/>
    <property type="molecule type" value="Genomic_DNA"/>
</dbReference>
<sequence>MFKPKVFISSCQYNDEFIVERQLLPILFDKEPLRSIFELWEIEQQAAGITVEAQYIRNIRQSEYVILLLDSIVRDAVKKEIEEARKNNIFIFPFIRINKNRSIEATAYIKYLQDFCTTVFYSDVKDLSKKIEYSLLAIYSQGDKKVQNIYSKLNTIKPQHDKSIFIATIIGSWDDTNADDINIIKEMTGENFTEWESDIHEVINYTSDILKVNNGRWKVLNRSLLFEKYALSFFDKHIEKIKNIADIVLSERHPMFDLAPEKRISYFYYGAMPKYSDELRIGIAETLVYLNLNADKLEHCTPYNSKKTVNSIIKELFDKKDWKTWASLRNLLPVLAEASPRVFMEVIENAINQLPCPFIGLFPRKDKIILGPNYLSDLYWALEALSWSGEYITQAILILAYLANIDPGGDWPNTPLKSIETILNPWRPQTTADMAKRMNAMKGILKRCPEVAFAVLLRLLPSFGQIGNNSRKPVYRKHIPENFENNVSKEEYSKQINEFGIMLLELVKQDDKRIMVIAELLDNSIKLPGDALNAYLDYLLSDEIISKPDEFKQPICDTLRLLVIKHRKFSKSHWALKSEIIDKIDIITDKISPHNPLYSYRYLFSDNVYSYFDEDIEFDDKDKKIDSLKVKAIGEIFNYGGLKAIENFAKSIANPYFVGFSFSAIISNETQQAILPASFNHPEKEFQEFLKGLINGKYYKYGELWFEDMDILSWNIKNICKIFISLPFNEKTWALVEKWMGVSARDYWLEVNCYIFSTISDLTIAVNNFLKVNRPWLALECIYAHHFNNECFLADQALKALLTASDNGLQRNDNRVYKLKKIIELLQKDNSIKEDDMIKIEWKYLQFFNEYDQNIMPKHIYKKMSANPDYFLEMIKFSFISDINTKKEATENINIINNREKVWHLFRNWIQVPGIISDGSFSLDNFKKWFADVERKSNELGYYQEAMVQIGGVLFYTPSDTNGLWINEYIAELLDKNSNLRQGYVSESYNPKRVHTIDLSENDETETAIMWRKRAADIENIGYITFCLLVNEIAEFYEYRSTRNRVD</sequence>
<dbReference type="HOGENOM" id="CLU_007145_1_0_12"/>
<evidence type="ECO:0008006" key="3">
    <source>
        <dbReference type="Google" id="ProtNLM"/>
    </source>
</evidence>
<reference evidence="2" key="1">
    <citation type="submission" date="2009-12" db="EMBL/GenBank/DDBJ databases">
        <title>Complete sequence of Treponema primitia strain ZAS-2.</title>
        <authorList>
            <person name="Tetu S.G."/>
            <person name="Matson E."/>
            <person name="Ren Q."/>
            <person name="Seshadri R."/>
            <person name="Elbourne L."/>
            <person name="Hassan K.A."/>
            <person name="Durkin A."/>
            <person name="Radune D."/>
            <person name="Mohamoud Y."/>
            <person name="Shay R."/>
            <person name="Jin S."/>
            <person name="Zhang X."/>
            <person name="Lucey K."/>
            <person name="Ballor N.R."/>
            <person name="Ottesen E."/>
            <person name="Rosenthal R."/>
            <person name="Allen A."/>
            <person name="Leadbetter J.R."/>
            <person name="Paulsen I.T."/>
        </authorList>
    </citation>
    <scope>NUCLEOTIDE SEQUENCE [LARGE SCALE GENOMIC DNA]</scope>
    <source>
        <strain evidence="2">ATCC BAA-887 / DSM 12427 / ZAS-2</strain>
    </source>
</reference>
<proteinExistence type="predicted"/>
<dbReference type="Proteomes" id="UP000009223">
    <property type="component" value="Chromosome"/>
</dbReference>